<dbReference type="InterPro" id="IPR012902">
    <property type="entry name" value="N_methyl_site"/>
</dbReference>
<dbReference type="NCBIfam" id="TIGR02532">
    <property type="entry name" value="IV_pilin_GFxxxE"/>
    <property type="match status" value="1"/>
</dbReference>
<keyword evidence="4" id="KW-1185">Reference proteome</keyword>
<dbReference type="InterPro" id="IPR013362">
    <property type="entry name" value="Pilus_4_PilV"/>
</dbReference>
<feature type="transmembrane region" description="Helical" evidence="2">
    <location>
        <begin position="25"/>
        <end position="47"/>
    </location>
</feature>
<protein>
    <submittedName>
        <fullName evidence="3">Type IV pilus assembly protein PilV</fullName>
    </submittedName>
</protein>
<proteinExistence type="predicted"/>
<dbReference type="NCBIfam" id="TIGR02523">
    <property type="entry name" value="type_IV_pilV"/>
    <property type="match status" value="1"/>
</dbReference>
<accession>A0A498C025</accession>
<feature type="region of interest" description="Disordered" evidence="1">
    <location>
        <begin position="155"/>
        <end position="176"/>
    </location>
</feature>
<sequence>MTKQPDTYMPRVTKSITASERSSGFSLLEVLIAVVVLSIGLLGLATLQATSLGFNHEAYTRSQATLTAYDITDRMRANREAAEDGHYDLTFESRDCLAANPGSNITTGDALATNDLRSWIEKVCELPADDSSEVQAQVGPCNGGDMVCVTVTWHDRNPDDPDNPRAVSTVSMATEI</sequence>
<keyword evidence="2" id="KW-0812">Transmembrane</keyword>
<dbReference type="AlphaFoldDB" id="A0A498C025"/>
<reference evidence="3 4" key="1">
    <citation type="submission" date="2018-10" db="EMBL/GenBank/DDBJ databases">
        <title>Genomic Encyclopedia of Type Strains, Phase IV (KMG-IV): sequencing the most valuable type-strain genomes for metagenomic binning, comparative biology and taxonomic classification.</title>
        <authorList>
            <person name="Goeker M."/>
        </authorList>
    </citation>
    <scope>NUCLEOTIDE SEQUENCE [LARGE SCALE GENOMIC DNA]</scope>
    <source>
        <strain evidence="3 4">DSM 12769</strain>
    </source>
</reference>
<organism evidence="3 4">
    <name type="scientific">Alkalispirillum mobile</name>
    <dbReference type="NCBI Taxonomy" id="85925"/>
    <lineage>
        <taxon>Bacteria</taxon>
        <taxon>Pseudomonadati</taxon>
        <taxon>Pseudomonadota</taxon>
        <taxon>Gammaproteobacteria</taxon>
        <taxon>Chromatiales</taxon>
        <taxon>Ectothiorhodospiraceae</taxon>
        <taxon>Alkalispirillum</taxon>
    </lineage>
</organism>
<dbReference type="RefSeq" id="WP_425452535.1">
    <property type="nucleotide sequence ID" value="NZ_RCDA01000002.1"/>
</dbReference>
<evidence type="ECO:0000256" key="2">
    <source>
        <dbReference type="SAM" id="Phobius"/>
    </source>
</evidence>
<evidence type="ECO:0000313" key="3">
    <source>
        <dbReference type="EMBL" id="RLK48633.1"/>
    </source>
</evidence>
<feature type="compositionally biased region" description="Polar residues" evidence="1">
    <location>
        <begin position="166"/>
        <end position="176"/>
    </location>
</feature>
<keyword evidence="2" id="KW-1133">Transmembrane helix</keyword>
<gene>
    <name evidence="3" type="ORF">DFR31_1740</name>
</gene>
<comment type="caution">
    <text evidence="3">The sequence shown here is derived from an EMBL/GenBank/DDBJ whole genome shotgun (WGS) entry which is preliminary data.</text>
</comment>
<dbReference type="Pfam" id="PF07963">
    <property type="entry name" value="N_methyl"/>
    <property type="match status" value="1"/>
</dbReference>
<dbReference type="EMBL" id="RCDA01000002">
    <property type="protein sequence ID" value="RLK48633.1"/>
    <property type="molecule type" value="Genomic_DNA"/>
</dbReference>
<dbReference type="Proteomes" id="UP000275461">
    <property type="component" value="Unassembled WGS sequence"/>
</dbReference>
<evidence type="ECO:0000313" key="4">
    <source>
        <dbReference type="Proteomes" id="UP000275461"/>
    </source>
</evidence>
<name>A0A498C025_9GAMM</name>
<keyword evidence="2" id="KW-0472">Membrane</keyword>
<evidence type="ECO:0000256" key="1">
    <source>
        <dbReference type="SAM" id="MobiDB-lite"/>
    </source>
</evidence>